<protein>
    <submittedName>
        <fullName evidence="3">Uncharacterized protein</fullName>
    </submittedName>
</protein>
<reference evidence="3 4" key="1">
    <citation type="submission" date="2018-02" db="EMBL/GenBank/DDBJ databases">
        <title>Genomic Encyclopedia of Archaeal and Bacterial Type Strains, Phase II (KMG-II): from individual species to whole genera.</title>
        <authorList>
            <person name="Goeker M."/>
        </authorList>
    </citation>
    <scope>NUCLEOTIDE SEQUENCE [LARGE SCALE GENOMIC DNA]</scope>
    <source>
        <strain evidence="3 4">DSM 22857</strain>
    </source>
</reference>
<name>A0A2S6IVI1_9ACTN</name>
<sequence length="320" mass="35342">MRRDRKTTGPRRRAAARLAAVLTAGLLTTTLSVAPAAAEDPEQIAWNDLLPGLEQGYDPSSSDVCRSGRLKCVDAVIREMERRWKPLSSGCDHRAVFSLLYLRTTEAYREAVTTPGFFDDPAFLNHYDAVFASYYFEQEDLWYSGRRSEVAPAWRVAFETAEQRGATGSGDMLLGMHGHINRDLPFVLAEIGLVAPDGTSRKADHDRVYEFLNSSGQASVAEVARRYDPTIDDRDVPGTTLDQTAVFQVIQVWRERAWRNAERLVAARALGPAAYAAVAEEIEQTAGAEARTLAAATGNTTSPEGPAQRQAWCAEHHDDR</sequence>
<accession>A0A2S6IVI1</accession>
<organism evidence="3 4">
    <name type="scientific">Kineococcus xinjiangensis</name>
    <dbReference type="NCBI Taxonomy" id="512762"/>
    <lineage>
        <taxon>Bacteria</taxon>
        <taxon>Bacillati</taxon>
        <taxon>Actinomycetota</taxon>
        <taxon>Actinomycetes</taxon>
        <taxon>Kineosporiales</taxon>
        <taxon>Kineosporiaceae</taxon>
        <taxon>Kineococcus</taxon>
    </lineage>
</organism>
<feature type="signal peptide" evidence="2">
    <location>
        <begin position="1"/>
        <end position="38"/>
    </location>
</feature>
<dbReference type="EMBL" id="PTJD01000002">
    <property type="protein sequence ID" value="PPK98199.1"/>
    <property type="molecule type" value="Genomic_DNA"/>
</dbReference>
<dbReference type="Proteomes" id="UP000239485">
    <property type="component" value="Unassembled WGS sequence"/>
</dbReference>
<evidence type="ECO:0000256" key="2">
    <source>
        <dbReference type="SAM" id="SignalP"/>
    </source>
</evidence>
<feature type="chain" id="PRO_5039317515" evidence="2">
    <location>
        <begin position="39"/>
        <end position="320"/>
    </location>
</feature>
<keyword evidence="4" id="KW-1185">Reference proteome</keyword>
<feature type="region of interest" description="Disordered" evidence="1">
    <location>
        <begin position="296"/>
        <end position="320"/>
    </location>
</feature>
<dbReference type="Pfam" id="PF19458">
    <property type="entry name" value="DUF5995"/>
    <property type="match status" value="1"/>
</dbReference>
<gene>
    <name evidence="3" type="ORF">CLV92_102352</name>
</gene>
<evidence type="ECO:0000313" key="4">
    <source>
        <dbReference type="Proteomes" id="UP000239485"/>
    </source>
</evidence>
<dbReference type="InterPro" id="IPR046037">
    <property type="entry name" value="DUF5995"/>
</dbReference>
<keyword evidence="2" id="KW-0732">Signal</keyword>
<dbReference type="OrthoDB" id="583431at2"/>
<evidence type="ECO:0000256" key="1">
    <source>
        <dbReference type="SAM" id="MobiDB-lite"/>
    </source>
</evidence>
<dbReference type="AlphaFoldDB" id="A0A2S6IVI1"/>
<dbReference type="RefSeq" id="WP_104431608.1">
    <property type="nucleotide sequence ID" value="NZ_PTJD01000002.1"/>
</dbReference>
<proteinExistence type="predicted"/>
<comment type="caution">
    <text evidence="3">The sequence shown here is derived from an EMBL/GenBank/DDBJ whole genome shotgun (WGS) entry which is preliminary data.</text>
</comment>
<evidence type="ECO:0000313" key="3">
    <source>
        <dbReference type="EMBL" id="PPK98199.1"/>
    </source>
</evidence>